<evidence type="ECO:0000313" key="9">
    <source>
        <dbReference type="EMBL" id="VAW45150.1"/>
    </source>
</evidence>
<evidence type="ECO:0000256" key="6">
    <source>
        <dbReference type="ARBA" id="ARBA00022917"/>
    </source>
</evidence>
<evidence type="ECO:0000256" key="4">
    <source>
        <dbReference type="ARBA" id="ARBA00022490"/>
    </source>
</evidence>
<evidence type="ECO:0000256" key="3">
    <source>
        <dbReference type="ARBA" id="ARBA00009479"/>
    </source>
</evidence>
<dbReference type="CDD" id="cd04470">
    <property type="entry name" value="S1_EF-P_repeat_1"/>
    <property type="match status" value="1"/>
</dbReference>
<protein>
    <submittedName>
        <fullName evidence="9">Translation elongation factor P</fullName>
    </submittedName>
</protein>
<dbReference type="GO" id="GO:0043043">
    <property type="term" value="P:peptide biosynthetic process"/>
    <property type="evidence" value="ECO:0007669"/>
    <property type="project" value="InterPro"/>
</dbReference>
<comment type="pathway">
    <text evidence="2">Protein biosynthesis; polypeptide chain elongation.</text>
</comment>
<evidence type="ECO:0000256" key="2">
    <source>
        <dbReference type="ARBA" id="ARBA00004815"/>
    </source>
</evidence>
<dbReference type="AlphaFoldDB" id="A0A3B0VXT1"/>
<keyword evidence="5 9" id="KW-0251">Elongation factor</keyword>
<dbReference type="SUPFAM" id="SSF50249">
    <property type="entry name" value="Nucleic acid-binding proteins"/>
    <property type="match status" value="2"/>
</dbReference>
<dbReference type="SMART" id="SM01185">
    <property type="entry name" value="EFP"/>
    <property type="match status" value="1"/>
</dbReference>
<dbReference type="FunFam" id="2.30.30.30:FF:000003">
    <property type="entry name" value="Elongation factor P"/>
    <property type="match status" value="1"/>
</dbReference>
<dbReference type="InterPro" id="IPR012340">
    <property type="entry name" value="NA-bd_OB-fold"/>
</dbReference>
<dbReference type="InterPro" id="IPR013852">
    <property type="entry name" value="Transl_elong_P/YeiP_CS"/>
</dbReference>
<dbReference type="NCBIfam" id="NF001810">
    <property type="entry name" value="PRK00529.1"/>
    <property type="match status" value="1"/>
</dbReference>
<dbReference type="Pfam" id="PF09285">
    <property type="entry name" value="Elong-fact-P_C"/>
    <property type="match status" value="1"/>
</dbReference>
<proteinExistence type="inferred from homology"/>
<dbReference type="InterPro" id="IPR014722">
    <property type="entry name" value="Rib_uL2_dom2"/>
</dbReference>
<evidence type="ECO:0000259" key="8">
    <source>
        <dbReference type="SMART" id="SM01185"/>
    </source>
</evidence>
<evidence type="ECO:0000256" key="1">
    <source>
        <dbReference type="ARBA" id="ARBA00004496"/>
    </source>
</evidence>
<dbReference type="InterPro" id="IPR013185">
    <property type="entry name" value="Transl_elong_KOW-like"/>
</dbReference>
<dbReference type="SMART" id="SM00841">
    <property type="entry name" value="Elong-fact-P_C"/>
    <property type="match status" value="1"/>
</dbReference>
<dbReference type="HAMAP" id="MF_00141">
    <property type="entry name" value="EF_P"/>
    <property type="match status" value="1"/>
</dbReference>
<sequence length="189" mass="21135">MSVYSTSQFKNGLKIMFDGDPFNIVENQDVKPGKGQAFNRVKMRNLKTGRVIEKTFKSNEKVESADVMDTEMQYLYNDGEFYHFMDPNSFEQYEASLTAVGDNAKWLREEDICMVTLWNNVPLTVDPPNFVELVITETDPGVRGDTSGGGSKPATLQTGAVVSVPLFVPQGETIKVDTRSGEYVSRVKK</sequence>
<dbReference type="Gene3D" id="2.30.30.30">
    <property type="match status" value="1"/>
</dbReference>
<dbReference type="InterPro" id="IPR011768">
    <property type="entry name" value="Transl_elongation_fac_P"/>
</dbReference>
<organism evidence="9">
    <name type="scientific">hydrothermal vent metagenome</name>
    <dbReference type="NCBI Taxonomy" id="652676"/>
    <lineage>
        <taxon>unclassified sequences</taxon>
        <taxon>metagenomes</taxon>
        <taxon>ecological metagenomes</taxon>
    </lineage>
</organism>
<comment type="subcellular location">
    <subcellularLocation>
        <location evidence="1">Cytoplasm</location>
    </subcellularLocation>
</comment>
<evidence type="ECO:0000259" key="7">
    <source>
        <dbReference type="SMART" id="SM00841"/>
    </source>
</evidence>
<dbReference type="InterPro" id="IPR001059">
    <property type="entry name" value="Transl_elong_P/YeiP_cen"/>
</dbReference>
<reference evidence="9" key="1">
    <citation type="submission" date="2018-06" db="EMBL/GenBank/DDBJ databases">
        <authorList>
            <person name="Zhirakovskaya E."/>
        </authorList>
    </citation>
    <scope>NUCLEOTIDE SEQUENCE</scope>
</reference>
<dbReference type="InterPro" id="IPR020599">
    <property type="entry name" value="Transl_elong_fac_P/YeiP"/>
</dbReference>
<evidence type="ECO:0000256" key="5">
    <source>
        <dbReference type="ARBA" id="ARBA00022768"/>
    </source>
</evidence>
<dbReference type="InterPro" id="IPR015365">
    <property type="entry name" value="Elong-fact-P_C"/>
</dbReference>
<keyword evidence="4" id="KW-0963">Cytoplasm</keyword>
<dbReference type="UniPathway" id="UPA00345"/>
<dbReference type="SUPFAM" id="SSF50104">
    <property type="entry name" value="Translation proteins SH3-like domain"/>
    <property type="match status" value="1"/>
</dbReference>
<dbReference type="PANTHER" id="PTHR30053">
    <property type="entry name" value="ELONGATION FACTOR P"/>
    <property type="match status" value="1"/>
</dbReference>
<dbReference type="FunFam" id="2.40.50.140:FF:000004">
    <property type="entry name" value="Elongation factor P"/>
    <property type="match status" value="1"/>
</dbReference>
<dbReference type="Pfam" id="PF08207">
    <property type="entry name" value="EFP_N"/>
    <property type="match status" value="1"/>
</dbReference>
<gene>
    <name evidence="9" type="ORF">MNBD_GAMMA02-639</name>
</gene>
<accession>A0A3B0VXT1</accession>
<dbReference type="FunFam" id="2.40.50.140:FF:000009">
    <property type="entry name" value="Elongation factor P"/>
    <property type="match status" value="1"/>
</dbReference>
<comment type="similarity">
    <text evidence="3">Belongs to the elongation factor P family.</text>
</comment>
<dbReference type="GO" id="GO:0005829">
    <property type="term" value="C:cytosol"/>
    <property type="evidence" value="ECO:0007669"/>
    <property type="project" value="UniProtKB-ARBA"/>
</dbReference>
<name>A0A3B0VXT1_9ZZZZ</name>
<feature type="domain" description="Translation elongation factor P/YeiP central" evidence="8">
    <location>
        <begin position="69"/>
        <end position="123"/>
    </location>
</feature>
<dbReference type="GO" id="GO:0003746">
    <property type="term" value="F:translation elongation factor activity"/>
    <property type="evidence" value="ECO:0007669"/>
    <property type="project" value="UniProtKB-KW"/>
</dbReference>
<dbReference type="PIRSF" id="PIRSF005901">
    <property type="entry name" value="EF-P"/>
    <property type="match status" value="1"/>
</dbReference>
<dbReference type="PROSITE" id="PS01275">
    <property type="entry name" value="EFP"/>
    <property type="match status" value="1"/>
</dbReference>
<dbReference type="Gene3D" id="2.40.50.140">
    <property type="entry name" value="Nucleic acid-binding proteins"/>
    <property type="match status" value="2"/>
</dbReference>
<dbReference type="NCBIfam" id="TIGR00038">
    <property type="entry name" value="efp"/>
    <property type="match status" value="1"/>
</dbReference>
<dbReference type="Pfam" id="PF01132">
    <property type="entry name" value="EFP"/>
    <property type="match status" value="1"/>
</dbReference>
<feature type="domain" description="Elongation factor P C-terminal" evidence="7">
    <location>
        <begin position="131"/>
        <end position="186"/>
    </location>
</feature>
<dbReference type="InterPro" id="IPR008991">
    <property type="entry name" value="Translation_prot_SH3-like_sf"/>
</dbReference>
<dbReference type="PANTHER" id="PTHR30053:SF12">
    <property type="entry name" value="ELONGATION FACTOR P (EF-P) FAMILY PROTEIN"/>
    <property type="match status" value="1"/>
</dbReference>
<dbReference type="EMBL" id="UOFA01000160">
    <property type="protein sequence ID" value="VAW45150.1"/>
    <property type="molecule type" value="Genomic_DNA"/>
</dbReference>
<dbReference type="CDD" id="cd05794">
    <property type="entry name" value="S1_EF-P_repeat_2"/>
    <property type="match status" value="1"/>
</dbReference>
<keyword evidence="6" id="KW-0648">Protein biosynthesis</keyword>